<feature type="transmembrane region" description="Helical" evidence="8">
    <location>
        <begin position="228"/>
        <end position="251"/>
    </location>
</feature>
<dbReference type="GO" id="GO:0005886">
    <property type="term" value="C:plasma membrane"/>
    <property type="evidence" value="ECO:0007669"/>
    <property type="project" value="UniProtKB-SubCell"/>
</dbReference>
<comment type="subcellular location">
    <subcellularLocation>
        <location evidence="1">Cell membrane</location>
        <topology evidence="1">Multi-pass membrane protein</topology>
    </subcellularLocation>
</comment>
<dbReference type="Pfam" id="PF02653">
    <property type="entry name" value="BPD_transp_2"/>
    <property type="match status" value="1"/>
</dbReference>
<accession>A0A9J6QN26</accession>
<dbReference type="PANTHER" id="PTHR32196:SF21">
    <property type="entry name" value="ABC TRANSPORTER PERMEASE PROTEIN YPHD-RELATED"/>
    <property type="match status" value="1"/>
</dbReference>
<evidence type="ECO:0000256" key="5">
    <source>
        <dbReference type="ARBA" id="ARBA00022692"/>
    </source>
</evidence>
<sequence length="333" mass="34933">MEERLNNRQINVKNILLKYNAVLILIALIIASTILSDAFFTVTNIFNLLRQLVPMTLATLGMLLVVLTGGIDLSVGSVTAMGGMITAIMIQNAGMVSGASMIVILIAVLGIGFLIGCMSGAFVVVLKMAPFVATLATMTIIRGAAYMTSNGQPIRLSSEYDTSAMMVKFGSQGIPGIGLPWPVVLIIVVIVLMWLVMRNTVFGRLVIASGSNETAVRLAGINVNKYKFFAYAICGMLCALGGFILTSRVAVASPAVSTGMELDAIAACVIGGASLMGGKGSVGNTIIGVLVLGLITNVMTLLSIAAYPQQIIKGLIIVLAVFLQYITNKEGAY</sequence>
<dbReference type="CDD" id="cd06579">
    <property type="entry name" value="TM_PBP1_transp_AraH_like"/>
    <property type="match status" value="1"/>
</dbReference>
<name>A0A9J6QN26_9FIRM</name>
<evidence type="ECO:0000256" key="8">
    <source>
        <dbReference type="SAM" id="Phobius"/>
    </source>
</evidence>
<protein>
    <submittedName>
        <fullName evidence="9">ABC transporter permease</fullName>
    </submittedName>
</protein>
<feature type="transmembrane region" description="Helical" evidence="8">
    <location>
        <begin position="311"/>
        <end position="327"/>
    </location>
</feature>
<dbReference type="PANTHER" id="PTHR32196">
    <property type="entry name" value="ABC TRANSPORTER PERMEASE PROTEIN YPHD-RELATED-RELATED"/>
    <property type="match status" value="1"/>
</dbReference>
<evidence type="ECO:0000256" key="7">
    <source>
        <dbReference type="ARBA" id="ARBA00023136"/>
    </source>
</evidence>
<keyword evidence="5 8" id="KW-0812">Transmembrane</keyword>
<feature type="transmembrane region" description="Helical" evidence="8">
    <location>
        <begin position="102"/>
        <end position="126"/>
    </location>
</feature>
<keyword evidence="3" id="KW-1003">Cell membrane</keyword>
<evidence type="ECO:0000256" key="3">
    <source>
        <dbReference type="ARBA" id="ARBA00022475"/>
    </source>
</evidence>
<feature type="transmembrane region" description="Helical" evidence="8">
    <location>
        <begin position="62"/>
        <end position="90"/>
    </location>
</feature>
<evidence type="ECO:0000256" key="1">
    <source>
        <dbReference type="ARBA" id="ARBA00004651"/>
    </source>
</evidence>
<keyword evidence="4" id="KW-0997">Cell inner membrane</keyword>
<evidence type="ECO:0000313" key="9">
    <source>
        <dbReference type="EMBL" id="MCU7377285.1"/>
    </source>
</evidence>
<reference evidence="9" key="1">
    <citation type="submission" date="2022-09" db="EMBL/GenBank/DDBJ databases">
        <title>Culturomic study of gut microbiota in children with autism spectrum disorder.</title>
        <authorList>
            <person name="Efimov B.A."/>
            <person name="Chaplin A.V."/>
            <person name="Sokolova S.R."/>
            <person name="Pikina A.P."/>
            <person name="Korzhanova M."/>
            <person name="Belova V."/>
            <person name="Korostin D."/>
        </authorList>
    </citation>
    <scope>NUCLEOTIDE SEQUENCE</scope>
    <source>
        <strain evidence="9">ASD5510</strain>
    </source>
</reference>
<keyword evidence="2" id="KW-0813">Transport</keyword>
<evidence type="ECO:0000313" key="10">
    <source>
        <dbReference type="Proteomes" id="UP001065549"/>
    </source>
</evidence>
<dbReference type="InterPro" id="IPR001851">
    <property type="entry name" value="ABC_transp_permease"/>
</dbReference>
<keyword evidence="7 8" id="KW-0472">Membrane</keyword>
<dbReference type="EMBL" id="JAOSHN010000001">
    <property type="protein sequence ID" value="MCU7377285.1"/>
    <property type="molecule type" value="Genomic_DNA"/>
</dbReference>
<feature type="transmembrane region" description="Helical" evidence="8">
    <location>
        <begin position="285"/>
        <end position="304"/>
    </location>
</feature>
<feature type="transmembrane region" description="Helical" evidence="8">
    <location>
        <begin position="179"/>
        <end position="197"/>
    </location>
</feature>
<dbReference type="GO" id="GO:0022857">
    <property type="term" value="F:transmembrane transporter activity"/>
    <property type="evidence" value="ECO:0007669"/>
    <property type="project" value="InterPro"/>
</dbReference>
<organism evidence="9 10">
    <name type="scientific">Hominibacterium faecale</name>
    <dbReference type="NCBI Taxonomy" id="2839743"/>
    <lineage>
        <taxon>Bacteria</taxon>
        <taxon>Bacillati</taxon>
        <taxon>Bacillota</taxon>
        <taxon>Clostridia</taxon>
        <taxon>Peptostreptococcales</taxon>
        <taxon>Anaerovoracaceae</taxon>
        <taxon>Hominibacterium</taxon>
    </lineage>
</organism>
<evidence type="ECO:0000256" key="2">
    <source>
        <dbReference type="ARBA" id="ARBA00022448"/>
    </source>
</evidence>
<dbReference type="AlphaFoldDB" id="A0A9J6QN26"/>
<proteinExistence type="predicted"/>
<comment type="caution">
    <text evidence="9">The sequence shown here is derived from an EMBL/GenBank/DDBJ whole genome shotgun (WGS) entry which is preliminary data.</text>
</comment>
<evidence type="ECO:0000256" key="4">
    <source>
        <dbReference type="ARBA" id="ARBA00022519"/>
    </source>
</evidence>
<dbReference type="RefSeq" id="WP_253020702.1">
    <property type="nucleotide sequence ID" value="NZ_JAOSHN010000001.1"/>
</dbReference>
<evidence type="ECO:0000256" key="6">
    <source>
        <dbReference type="ARBA" id="ARBA00022989"/>
    </source>
</evidence>
<gene>
    <name evidence="9" type="ORF">OBO34_02830</name>
</gene>
<feature type="transmembrane region" description="Helical" evidence="8">
    <location>
        <begin position="21"/>
        <end position="42"/>
    </location>
</feature>
<keyword evidence="6 8" id="KW-1133">Transmembrane helix</keyword>
<dbReference type="Proteomes" id="UP001065549">
    <property type="component" value="Unassembled WGS sequence"/>
</dbReference>
<keyword evidence="10" id="KW-1185">Reference proteome</keyword>